<dbReference type="RefSeq" id="WP_134158825.1">
    <property type="nucleotide sequence ID" value="NZ_SORF01000003.1"/>
</dbReference>
<dbReference type="InterPro" id="IPR036196">
    <property type="entry name" value="Ptyr_pPase_sf"/>
</dbReference>
<keyword evidence="2" id="KW-0378">Hydrolase</keyword>
<dbReference type="OrthoDB" id="9784339at2"/>
<reference evidence="6 7" key="1">
    <citation type="submission" date="2019-03" db="EMBL/GenBank/DDBJ databases">
        <title>Genomic Encyclopedia of Type Strains, Phase IV (KMG-IV): sequencing the most valuable type-strain genomes for metagenomic binning, comparative biology and taxonomic classification.</title>
        <authorList>
            <person name="Goeker M."/>
        </authorList>
    </citation>
    <scope>NUCLEOTIDE SEQUENCE [LARGE SCALE GENOMIC DNA]</scope>
    <source>
        <strain evidence="6 7">DSM 17974</strain>
    </source>
</reference>
<evidence type="ECO:0000313" key="7">
    <source>
        <dbReference type="Proteomes" id="UP000294581"/>
    </source>
</evidence>
<comment type="caution">
    <text evidence="6">The sequence shown here is derived from an EMBL/GenBank/DDBJ whole genome shotgun (WGS) entry which is preliminary data.</text>
</comment>
<sequence>MNILFVCTGNTCRSPMAAAFLRHLAAQEGVLWNVDSAGLYALDGQPMTRHAVDVLIRRHVVAPTHAAKRLTHELLQQADVVLVMTQGHRQALLEMFPGAAHKVHTLTAFARRWPEEQAEDVIDPFGGGAHAYEACADSLFELVQQAFRRLREEAAQDGGSNEAN</sequence>
<feature type="active site" description="Nucleophile" evidence="4">
    <location>
        <position position="13"/>
    </location>
</feature>
<dbReference type="PRINTS" id="PR00719">
    <property type="entry name" value="LMWPTPASE"/>
</dbReference>
<keyword evidence="7" id="KW-1185">Reference proteome</keyword>
<dbReference type="GO" id="GO:0004725">
    <property type="term" value="F:protein tyrosine phosphatase activity"/>
    <property type="evidence" value="ECO:0007669"/>
    <property type="project" value="InterPro"/>
</dbReference>
<evidence type="ECO:0000313" key="6">
    <source>
        <dbReference type="EMBL" id="TDY50105.1"/>
    </source>
</evidence>
<keyword evidence="3" id="KW-0904">Protein phosphatase</keyword>
<evidence type="ECO:0000256" key="1">
    <source>
        <dbReference type="ARBA" id="ARBA00011063"/>
    </source>
</evidence>
<dbReference type="PANTHER" id="PTHR11717">
    <property type="entry name" value="LOW MOLECULAR WEIGHT PROTEIN TYROSINE PHOSPHATASE"/>
    <property type="match status" value="1"/>
</dbReference>
<dbReference type="InterPro" id="IPR050438">
    <property type="entry name" value="LMW_PTPase"/>
</dbReference>
<gene>
    <name evidence="6" type="ORF">C7445_103150</name>
</gene>
<organism evidence="6 7">
    <name type="scientific">Alicyclobacillus sacchari</name>
    <dbReference type="NCBI Taxonomy" id="392010"/>
    <lineage>
        <taxon>Bacteria</taxon>
        <taxon>Bacillati</taxon>
        <taxon>Bacillota</taxon>
        <taxon>Bacilli</taxon>
        <taxon>Bacillales</taxon>
        <taxon>Alicyclobacillaceae</taxon>
        <taxon>Alicyclobacillus</taxon>
    </lineage>
</organism>
<comment type="similarity">
    <text evidence="1">Belongs to the low molecular weight phosphotyrosine protein phosphatase family.</text>
</comment>
<dbReference type="InterPro" id="IPR017867">
    <property type="entry name" value="Tyr_phospatase_low_mol_wt"/>
</dbReference>
<dbReference type="SUPFAM" id="SSF52788">
    <property type="entry name" value="Phosphotyrosine protein phosphatases I"/>
    <property type="match status" value="1"/>
</dbReference>
<dbReference type="EMBL" id="SORF01000003">
    <property type="protein sequence ID" value="TDY50105.1"/>
    <property type="molecule type" value="Genomic_DNA"/>
</dbReference>
<evidence type="ECO:0000259" key="5">
    <source>
        <dbReference type="SMART" id="SM00226"/>
    </source>
</evidence>
<proteinExistence type="inferred from homology"/>
<evidence type="ECO:0000256" key="3">
    <source>
        <dbReference type="ARBA" id="ARBA00022912"/>
    </source>
</evidence>
<evidence type="ECO:0000256" key="4">
    <source>
        <dbReference type="PIRSR" id="PIRSR617867-1"/>
    </source>
</evidence>
<feature type="active site" description="Proton donor" evidence="4">
    <location>
        <position position="123"/>
    </location>
</feature>
<name>A0A4R8LTK0_9BACL</name>
<dbReference type="Gene3D" id="3.40.50.2300">
    <property type="match status" value="1"/>
</dbReference>
<dbReference type="PANTHER" id="PTHR11717:SF31">
    <property type="entry name" value="LOW MOLECULAR WEIGHT PROTEIN-TYROSINE-PHOSPHATASE ETP-RELATED"/>
    <property type="match status" value="1"/>
</dbReference>
<dbReference type="InterPro" id="IPR023485">
    <property type="entry name" value="Ptyr_pPase"/>
</dbReference>
<dbReference type="SMART" id="SM00226">
    <property type="entry name" value="LMWPc"/>
    <property type="match status" value="1"/>
</dbReference>
<protein>
    <submittedName>
        <fullName evidence="6">Protein-tyrosine phosphatase</fullName>
    </submittedName>
</protein>
<evidence type="ECO:0000256" key="2">
    <source>
        <dbReference type="ARBA" id="ARBA00022801"/>
    </source>
</evidence>
<dbReference type="AlphaFoldDB" id="A0A4R8LTK0"/>
<dbReference type="CDD" id="cd16344">
    <property type="entry name" value="LMWPAP"/>
    <property type="match status" value="1"/>
</dbReference>
<dbReference type="Proteomes" id="UP000294581">
    <property type="component" value="Unassembled WGS sequence"/>
</dbReference>
<dbReference type="Pfam" id="PF01451">
    <property type="entry name" value="LMWPc"/>
    <property type="match status" value="1"/>
</dbReference>
<accession>A0A4R8LTK0</accession>
<feature type="domain" description="Phosphotyrosine protein phosphatase I" evidence="5">
    <location>
        <begin position="1"/>
        <end position="149"/>
    </location>
</feature>
<feature type="active site" description="Nucleophile" evidence="4">
    <location>
        <position position="7"/>
    </location>
</feature>